<name>A0A8J5HUI3_ZINOF</name>
<evidence type="ECO:0000313" key="2">
    <source>
        <dbReference type="Proteomes" id="UP000734854"/>
    </source>
</evidence>
<reference evidence="1 2" key="1">
    <citation type="submission" date="2020-08" db="EMBL/GenBank/DDBJ databases">
        <title>Plant Genome Project.</title>
        <authorList>
            <person name="Zhang R.-G."/>
        </authorList>
    </citation>
    <scope>NUCLEOTIDE SEQUENCE [LARGE SCALE GENOMIC DNA]</scope>
    <source>
        <tissue evidence="1">Rhizome</tissue>
    </source>
</reference>
<comment type="caution">
    <text evidence="1">The sequence shown here is derived from an EMBL/GenBank/DDBJ whole genome shotgun (WGS) entry which is preliminary data.</text>
</comment>
<evidence type="ECO:0000313" key="1">
    <source>
        <dbReference type="EMBL" id="KAG6525484.1"/>
    </source>
</evidence>
<keyword evidence="2" id="KW-1185">Reference proteome</keyword>
<accession>A0A8J5HUI3</accession>
<protein>
    <submittedName>
        <fullName evidence="1">Uncharacterized protein</fullName>
    </submittedName>
</protein>
<gene>
    <name evidence="1" type="ORF">ZIOFF_015440</name>
</gene>
<organism evidence="1 2">
    <name type="scientific">Zingiber officinale</name>
    <name type="common">Ginger</name>
    <name type="synonym">Amomum zingiber</name>
    <dbReference type="NCBI Taxonomy" id="94328"/>
    <lineage>
        <taxon>Eukaryota</taxon>
        <taxon>Viridiplantae</taxon>
        <taxon>Streptophyta</taxon>
        <taxon>Embryophyta</taxon>
        <taxon>Tracheophyta</taxon>
        <taxon>Spermatophyta</taxon>
        <taxon>Magnoliopsida</taxon>
        <taxon>Liliopsida</taxon>
        <taxon>Zingiberales</taxon>
        <taxon>Zingiberaceae</taxon>
        <taxon>Zingiber</taxon>
    </lineage>
</organism>
<sequence length="268" mass="29716">MYGPNALKLGGTVYNLNVLEIGGTVYDPECLRDMPNALKIGGTIYDPNTLELGSTVYELNALEIRDIVYNLNVLEMGDPLQAFNLGALLTSLQAMSLLNVEATVRGLDSERKHLALESKEEAFFDSQGWLDSDCEDDFVSVNGDLTPSRLSSPNFQMNKQFTVLNSTIESFSPDAAKRKLSELLRDNEVVPNQKQVPEFLEVDANTLPQLNHQTFKLSGITSCCCNAGKPSEEFKEEKKMKANTCCLPSLACSFRLKERRKQKMSSVG</sequence>
<dbReference type="InterPro" id="IPR038947">
    <property type="entry name" value="At3g27210-like"/>
</dbReference>
<dbReference type="PANTHER" id="PTHR34280:SF2">
    <property type="entry name" value="OS01G0920100 PROTEIN"/>
    <property type="match status" value="1"/>
</dbReference>
<dbReference type="Proteomes" id="UP000734854">
    <property type="component" value="Unassembled WGS sequence"/>
</dbReference>
<dbReference type="AlphaFoldDB" id="A0A8J5HUI3"/>
<dbReference type="PANTHER" id="PTHR34280">
    <property type="entry name" value="OS01G0920100 PROTEIN"/>
    <property type="match status" value="1"/>
</dbReference>
<dbReference type="EMBL" id="JACMSC010000004">
    <property type="protein sequence ID" value="KAG6525484.1"/>
    <property type="molecule type" value="Genomic_DNA"/>
</dbReference>
<proteinExistence type="predicted"/>